<dbReference type="InterPro" id="IPR002837">
    <property type="entry name" value="DUF123"/>
</dbReference>
<dbReference type="CDD" id="cd10441">
    <property type="entry name" value="GIY-YIG_COG1833"/>
    <property type="match status" value="1"/>
</dbReference>
<dbReference type="EMBL" id="QMQB01000101">
    <property type="protein sequence ID" value="RLE13246.1"/>
    <property type="molecule type" value="Genomic_DNA"/>
</dbReference>
<dbReference type="PANTHER" id="PTHR37460">
    <property type="entry name" value="ENDONUCLEASE III"/>
    <property type="match status" value="1"/>
</dbReference>
<protein>
    <submittedName>
        <fullName evidence="2">GIY-YIG nuclease family protein</fullName>
    </submittedName>
</protein>
<evidence type="ECO:0000313" key="3">
    <source>
        <dbReference type="Proteomes" id="UP000267654"/>
    </source>
</evidence>
<sequence>MKGTYVLVIKVKKKINICIGKLGKFTFPTGYYIYIGSGQNNLEKRVQRHLRKEKKLFWHVDYLLNHPEVEIKKIWIREGKRWECNLARKIAKDTGFKAMISKFGSSDCGCETHLFLVLKPGKEDKVLKQNRFFLLDSI</sequence>
<feature type="domain" description="GIY-YIG" evidence="1">
    <location>
        <begin position="19"/>
        <end position="118"/>
    </location>
</feature>
<dbReference type="AlphaFoldDB" id="A0A662DH37"/>
<organism evidence="2 3">
    <name type="scientific">Aerophobetes bacterium</name>
    <dbReference type="NCBI Taxonomy" id="2030807"/>
    <lineage>
        <taxon>Bacteria</taxon>
        <taxon>Candidatus Aerophobota</taxon>
    </lineage>
</organism>
<evidence type="ECO:0000313" key="2">
    <source>
        <dbReference type="EMBL" id="RLE13246.1"/>
    </source>
</evidence>
<reference evidence="2 3" key="1">
    <citation type="submission" date="2018-06" db="EMBL/GenBank/DDBJ databases">
        <title>Extensive metabolic versatility and redundancy in microbially diverse, dynamic hydrothermal sediments.</title>
        <authorList>
            <person name="Dombrowski N."/>
            <person name="Teske A."/>
            <person name="Baker B.J."/>
        </authorList>
    </citation>
    <scope>NUCLEOTIDE SEQUENCE [LARGE SCALE GENOMIC DNA]</scope>
    <source>
        <strain evidence="2">B19_G9</strain>
    </source>
</reference>
<proteinExistence type="predicted"/>
<name>A0A662DH37_UNCAE</name>
<comment type="caution">
    <text evidence="2">The sequence shown here is derived from an EMBL/GenBank/DDBJ whole genome shotgun (WGS) entry which is preliminary data.</text>
</comment>
<dbReference type="PANTHER" id="PTHR37460:SF1">
    <property type="entry name" value="ENDONUCLEASE III"/>
    <property type="match status" value="1"/>
</dbReference>
<dbReference type="InterPro" id="IPR000305">
    <property type="entry name" value="GIY-YIG_endonuc"/>
</dbReference>
<dbReference type="SMART" id="SM00465">
    <property type="entry name" value="GIYc"/>
    <property type="match status" value="1"/>
</dbReference>
<evidence type="ECO:0000259" key="1">
    <source>
        <dbReference type="SMART" id="SM00465"/>
    </source>
</evidence>
<dbReference type="Proteomes" id="UP000267654">
    <property type="component" value="Unassembled WGS sequence"/>
</dbReference>
<dbReference type="Pfam" id="PF01986">
    <property type="entry name" value="DUF123"/>
    <property type="match status" value="1"/>
</dbReference>
<accession>A0A662DH37</accession>
<gene>
    <name evidence="2" type="ORF">DRI96_03295</name>
</gene>